<dbReference type="HOGENOM" id="CLU_059541_0_0_3"/>
<dbReference type="Proteomes" id="UP000004775">
    <property type="component" value="Unassembled WGS sequence"/>
</dbReference>
<gene>
    <name evidence="1" type="ORF">MICAH_5600001</name>
</gene>
<evidence type="ECO:0000313" key="1">
    <source>
        <dbReference type="EMBL" id="CCI29247.1"/>
    </source>
</evidence>
<accession>I4I4M3</accession>
<sequence length="304" mass="35054">MTRQPHDQFAKQYLEELLSPLGKVEVSKEVADETRQVDIFFSPHPNMRGNAQSLGLLGQMVTTSTLLEPFRNAPNRTEIRNCILKLFSIFAELQRKGKREKTELNEDDLPRLWILATSISFQILESFDAKLELENWTEGIYFLSPSHRTAIIAINQLPITPDTLLLRLLGRGKTQSQAVRELLELPSGDSFRQNVMELLISWRVSVEINNLLESEDREVFMALSQSYLEWKEATKREGIQQGLQQGIQQGQRQIIENLMQVRFGELDESLIKVIDELLKLSPMESSRLLLDSSREDLIRRFLSE</sequence>
<protein>
    <recommendedName>
        <fullName evidence="3">Flagellar assembly protein H</fullName>
    </recommendedName>
</protein>
<evidence type="ECO:0000313" key="2">
    <source>
        <dbReference type="Proteomes" id="UP000004775"/>
    </source>
</evidence>
<name>I4I4M3_MICAE</name>
<dbReference type="EMBL" id="CAIO01000513">
    <property type="protein sequence ID" value="CCI29247.1"/>
    <property type="molecule type" value="Genomic_DNA"/>
</dbReference>
<proteinExistence type="predicted"/>
<comment type="caution">
    <text evidence="1">The sequence shown here is derived from an EMBL/GenBank/DDBJ whole genome shotgun (WGS) entry which is preliminary data.</text>
</comment>
<dbReference type="RefSeq" id="WP_004163435.1">
    <property type="nucleotide sequence ID" value="NZ_HE973781.1"/>
</dbReference>
<organism evidence="1 2">
    <name type="scientific">Microcystis aeruginosa PCC 9809</name>
    <dbReference type="NCBI Taxonomy" id="1160285"/>
    <lineage>
        <taxon>Bacteria</taxon>
        <taxon>Bacillati</taxon>
        <taxon>Cyanobacteriota</taxon>
        <taxon>Cyanophyceae</taxon>
        <taxon>Oscillatoriophycideae</taxon>
        <taxon>Chroococcales</taxon>
        <taxon>Microcystaceae</taxon>
        <taxon>Microcystis</taxon>
    </lineage>
</organism>
<reference evidence="1 2" key="1">
    <citation type="submission" date="2012-04" db="EMBL/GenBank/DDBJ databases">
        <authorList>
            <person name="Genoscope - CEA"/>
        </authorList>
    </citation>
    <scope>NUCLEOTIDE SEQUENCE [LARGE SCALE GENOMIC DNA]</scope>
    <source>
        <strain evidence="1 2">9809</strain>
    </source>
</reference>
<dbReference type="AlphaFoldDB" id="I4I4M3"/>
<evidence type="ECO:0008006" key="3">
    <source>
        <dbReference type="Google" id="ProtNLM"/>
    </source>
</evidence>